<dbReference type="AlphaFoldDB" id="A0A1L3JJ06"/>
<dbReference type="Proteomes" id="UP000181898">
    <property type="component" value="Chromosome"/>
</dbReference>
<sequence>MENYSVKDSGLTRNAIILLERIIVVLGRLRVDRILDLNLCRTIEHLILELEKIRILINLLPRLDWIAIQNIIDEAYSRDKSSTGANIMLRWKECKPEDERILLIHYKITKNK</sequence>
<reference evidence="1 2" key="1">
    <citation type="submission" date="2016-11" db="EMBL/GenBank/DDBJ databases">
        <title>Tenacibaculum sp. LPB0136, isolated from marine environment.</title>
        <authorList>
            <person name="Kim E."/>
            <person name="Yi H."/>
        </authorList>
    </citation>
    <scope>NUCLEOTIDE SEQUENCE [LARGE SCALE GENOMIC DNA]</scope>
    <source>
        <strain evidence="1 2">LPB0136</strain>
    </source>
</reference>
<name>A0A1L3JJ06_9FLAO</name>
<evidence type="ECO:0000313" key="2">
    <source>
        <dbReference type="Proteomes" id="UP000181898"/>
    </source>
</evidence>
<dbReference type="KEGG" id="ten:LPB136_06880"/>
<gene>
    <name evidence="1" type="ORF">LPB136_06880</name>
</gene>
<dbReference type="OrthoDB" id="1452657at2"/>
<protein>
    <submittedName>
        <fullName evidence="1">Uncharacterized protein</fullName>
    </submittedName>
</protein>
<dbReference type="RefSeq" id="WP_072555414.1">
    <property type="nucleotide sequence ID" value="NZ_CP018155.1"/>
</dbReference>
<proteinExistence type="predicted"/>
<keyword evidence="2" id="KW-1185">Reference proteome</keyword>
<evidence type="ECO:0000313" key="1">
    <source>
        <dbReference type="EMBL" id="APG65087.1"/>
    </source>
</evidence>
<organism evidence="1 2">
    <name type="scientific">Tenacibaculum todarodis</name>
    <dbReference type="NCBI Taxonomy" id="1850252"/>
    <lineage>
        <taxon>Bacteria</taxon>
        <taxon>Pseudomonadati</taxon>
        <taxon>Bacteroidota</taxon>
        <taxon>Flavobacteriia</taxon>
        <taxon>Flavobacteriales</taxon>
        <taxon>Flavobacteriaceae</taxon>
        <taxon>Tenacibaculum</taxon>
    </lineage>
</organism>
<dbReference type="STRING" id="1850252.LPB136_06880"/>
<accession>A0A1L3JJ06</accession>
<dbReference type="EMBL" id="CP018155">
    <property type="protein sequence ID" value="APG65087.1"/>
    <property type="molecule type" value="Genomic_DNA"/>
</dbReference>